<dbReference type="RefSeq" id="WP_316026855.1">
    <property type="nucleotide sequence ID" value="NZ_JAWDIO010000002.1"/>
</dbReference>
<evidence type="ECO:0000313" key="1">
    <source>
        <dbReference type="EMBL" id="MDU0355308.1"/>
    </source>
</evidence>
<keyword evidence="2" id="KW-1185">Reference proteome</keyword>
<organism evidence="1 2">
    <name type="scientific">Paraglaciecola aquimarina</name>
    <dbReference type="NCBI Taxonomy" id="1235557"/>
    <lineage>
        <taxon>Bacteria</taxon>
        <taxon>Pseudomonadati</taxon>
        <taxon>Pseudomonadota</taxon>
        <taxon>Gammaproteobacteria</taxon>
        <taxon>Alteromonadales</taxon>
        <taxon>Alteromonadaceae</taxon>
        <taxon>Paraglaciecola</taxon>
    </lineage>
</organism>
<protein>
    <submittedName>
        <fullName evidence="1">Uncharacterized protein</fullName>
    </submittedName>
</protein>
<name>A0ABU3SZ80_9ALTE</name>
<dbReference type="Proteomes" id="UP001247805">
    <property type="component" value="Unassembled WGS sequence"/>
</dbReference>
<accession>A0ABU3SZ80</accession>
<reference evidence="1 2" key="1">
    <citation type="submission" date="2023-10" db="EMBL/GenBank/DDBJ databases">
        <title>Glaciecola aquimarina strain GGW-M5 nov., isolated from a coastal seawater.</title>
        <authorList>
            <person name="Bayburt H."/>
            <person name="Kim J.M."/>
            <person name="Choi B.J."/>
            <person name="Jeon C.O."/>
        </authorList>
    </citation>
    <scope>NUCLEOTIDE SEQUENCE [LARGE SCALE GENOMIC DNA]</scope>
    <source>
        <strain evidence="1 2">KCTC 32108</strain>
    </source>
</reference>
<gene>
    <name evidence="1" type="ORF">RS130_16585</name>
</gene>
<proteinExistence type="predicted"/>
<comment type="caution">
    <text evidence="1">The sequence shown here is derived from an EMBL/GenBank/DDBJ whole genome shotgun (WGS) entry which is preliminary data.</text>
</comment>
<evidence type="ECO:0000313" key="2">
    <source>
        <dbReference type="Proteomes" id="UP001247805"/>
    </source>
</evidence>
<dbReference type="EMBL" id="JAWDIO010000002">
    <property type="protein sequence ID" value="MDU0355308.1"/>
    <property type="molecule type" value="Genomic_DNA"/>
</dbReference>
<sequence length="49" mass="5544">MFICNCLMAIVPVLSIHFPHSDKVLTIEDKQQTVLVQSWLDELTSKQGS</sequence>